<organism evidence="1 2">
    <name type="scientific">Eiseniibacteriota bacterium</name>
    <dbReference type="NCBI Taxonomy" id="2212470"/>
    <lineage>
        <taxon>Bacteria</taxon>
        <taxon>Candidatus Eiseniibacteriota</taxon>
    </lineage>
</organism>
<comment type="caution">
    <text evidence="1">The sequence shown here is derived from an EMBL/GenBank/DDBJ whole genome shotgun (WGS) entry which is preliminary data.</text>
</comment>
<sequence length="649" mass="70027">MHANSMQQRALTIALVAVLTAVVLCGQGHAARRDAEPNPPSSDTPFEAPRVTHLAGLHRIVSLRADSANATGAYSAPGAQGPWKDLVKGDAAGLFNFRGDLCSGWEGDGVTSPCRLDFTGEPGITERVTIPAGSVPELQSPHAVTASMWFKTSFDGPSDRYQYLLEWVQHPDPPTEGLGMSIAIHQGELIVYLAPWVPVAKVEPNTWYHVSVAKDTDLVRIYVNGERVYEGNHSHLGIQESEIVLGASTFRTFEGYGYPYNYGDFFSGSISQFELWDGTLDDDQAREVYDADRSLYRSSPRPSLQQIVSLRADRANGTGPAAGAGSPWVDLAGAPNVATLRNFNGDATSGWQGNGTPASPYRLQFDGLDDIAAIPPASVAELQNTSAFTVQMWFRAPANSASSQYQYLIEWLQAFGWDDGVGIAVQEGSLRAYLGTPLFWAPVAPVEPDAWYHFAVTKEPGEARVYVNGDRVLTAPTPNFGHQTSEIVLGASTWRGPGNYADFFGGSIAQLGIWQGAMSDSDVRDAFLADRPRYQPQATDAVSHDLPRRRGIAEQVISGRTPALSLAALPSSPAPRELVVAFTLPSSRPATLDLVDVAGRSVRRHEVGSLGPGSHTVSLGEAGSFPAGVYWLRLAQDGRWVSRRATVLH</sequence>
<gene>
    <name evidence="1" type="ORF">E6K73_12630</name>
</gene>
<dbReference type="AlphaFoldDB" id="A0A538S9W1"/>
<dbReference type="SUPFAM" id="SSF49899">
    <property type="entry name" value="Concanavalin A-like lectins/glucanases"/>
    <property type="match status" value="2"/>
</dbReference>
<dbReference type="EMBL" id="VBOT01000153">
    <property type="protein sequence ID" value="TMQ48149.1"/>
    <property type="molecule type" value="Genomic_DNA"/>
</dbReference>
<evidence type="ECO:0000313" key="2">
    <source>
        <dbReference type="Proteomes" id="UP000320184"/>
    </source>
</evidence>
<evidence type="ECO:0000313" key="1">
    <source>
        <dbReference type="EMBL" id="TMQ48149.1"/>
    </source>
</evidence>
<dbReference type="Gene3D" id="2.60.120.200">
    <property type="match status" value="2"/>
</dbReference>
<name>A0A538S9W1_UNCEI</name>
<dbReference type="Pfam" id="PF13385">
    <property type="entry name" value="Laminin_G_3"/>
    <property type="match status" value="2"/>
</dbReference>
<accession>A0A538S9W1</accession>
<proteinExistence type="predicted"/>
<dbReference type="Proteomes" id="UP000320184">
    <property type="component" value="Unassembled WGS sequence"/>
</dbReference>
<protein>
    <submittedName>
        <fullName evidence="1">LamG domain-containing protein</fullName>
    </submittedName>
</protein>
<dbReference type="InterPro" id="IPR013320">
    <property type="entry name" value="ConA-like_dom_sf"/>
</dbReference>
<reference evidence="1 2" key="1">
    <citation type="journal article" date="2019" name="Nat. Microbiol.">
        <title>Mediterranean grassland soil C-N compound turnover is dependent on rainfall and depth, and is mediated by genomically divergent microorganisms.</title>
        <authorList>
            <person name="Diamond S."/>
            <person name="Andeer P.F."/>
            <person name="Li Z."/>
            <person name="Crits-Christoph A."/>
            <person name="Burstein D."/>
            <person name="Anantharaman K."/>
            <person name="Lane K.R."/>
            <person name="Thomas B.C."/>
            <person name="Pan C."/>
            <person name="Northen T.R."/>
            <person name="Banfield J.F."/>
        </authorList>
    </citation>
    <scope>NUCLEOTIDE SEQUENCE [LARGE SCALE GENOMIC DNA]</scope>
    <source>
        <strain evidence="1">WS_3</strain>
    </source>
</reference>